<dbReference type="CDD" id="cd11325">
    <property type="entry name" value="AmyAc_GTHase"/>
    <property type="match status" value="1"/>
</dbReference>
<evidence type="ECO:0000256" key="9">
    <source>
        <dbReference type="ARBA" id="ARBA00023295"/>
    </source>
</evidence>
<organism evidence="16 17">
    <name type="scientific">Dermabacter jinjuensis</name>
    <dbReference type="NCBI Taxonomy" id="1667168"/>
    <lineage>
        <taxon>Bacteria</taxon>
        <taxon>Bacillati</taxon>
        <taxon>Actinomycetota</taxon>
        <taxon>Actinomycetes</taxon>
        <taxon>Micrococcales</taxon>
        <taxon>Dermabacteraceae</taxon>
        <taxon>Dermabacter</taxon>
    </lineage>
</organism>
<keyword evidence="7 14" id="KW-0378">Hydrolase</keyword>
<dbReference type="InterPro" id="IPR006047">
    <property type="entry name" value="GH13_cat_dom"/>
</dbReference>
<dbReference type="RefSeq" id="WP_096883010.1">
    <property type="nucleotide sequence ID" value="NZ_CP023482.1"/>
</dbReference>
<dbReference type="Proteomes" id="UP000815698">
    <property type="component" value="Chromosome"/>
</dbReference>
<evidence type="ECO:0000256" key="5">
    <source>
        <dbReference type="ARBA" id="ARBA00015938"/>
    </source>
</evidence>
<evidence type="ECO:0000256" key="7">
    <source>
        <dbReference type="ARBA" id="ARBA00022801"/>
    </source>
</evidence>
<keyword evidence="8" id="KW-0119">Carbohydrate metabolism</keyword>
<sequence length="592" mass="64582">MRDYSRFEVWAPKAGTVTLALEPRFEGRRREITMERGEGGWWHAPEVEAHPGDRYGFLLDDSPVALPDPRALAQPEGVHALSEVVDPRTFTFTAPWEGMDLRGKVIYELHIGTFAADRETGASGTFDSAITRLDALVELGVDAVEVMPVAAFPGERGWGYDGVGLFATHEAYGGPEALARFIDAAHERGLAVILDVVYNHLGPDGNYLGEFGPYFTHTHTTPWGPAINFDAAESAEVRAFVVQNARQWLIDFHLDGLRLDAVHALRDHSPTHILAELSSAVADMSREVARPLTLIAESDLNDPAMVTPVAEGGFGMHAQWADDIHHHLHAWATGERAGYYVDFGAAAGVKKTLERIFEHDGSYSTFRQKNWGAKVDAASAHYDAHAFVAFIQDHDQVGNRASGDRITDTIGYGAHAAIASLYLLGASTPMLFMGEEWGARTPFAFFSDHGERIGPLVSAGRKEEFSRMGWSDAVPDPQARSTFEESFLDWGEAESGEHATLLEFYRALLSLRRKNSDIQKGAFDSIAVDVLSEGAILMHRGRIGVLASRGDAPVTWEPGSRVQVLASFGGESDGRALTLDGAGALVFERSDA</sequence>
<dbReference type="InterPro" id="IPR012768">
    <property type="entry name" value="Trehalose_TreZ"/>
</dbReference>
<evidence type="ECO:0000256" key="13">
    <source>
        <dbReference type="NCBIfam" id="TIGR02402"/>
    </source>
</evidence>
<evidence type="ECO:0000259" key="15">
    <source>
        <dbReference type="SMART" id="SM00642"/>
    </source>
</evidence>
<evidence type="ECO:0000256" key="2">
    <source>
        <dbReference type="ARBA" id="ARBA00005199"/>
    </source>
</evidence>
<comment type="pathway">
    <text evidence="2 14">Glycan biosynthesis; trehalose biosynthesis.</text>
</comment>
<dbReference type="NCBIfam" id="TIGR02402">
    <property type="entry name" value="trehalose_TreZ"/>
    <property type="match status" value="1"/>
</dbReference>
<gene>
    <name evidence="16" type="primary">treZ</name>
    <name evidence="16" type="ORF">COP05_06250</name>
</gene>
<dbReference type="Gene3D" id="3.20.20.80">
    <property type="entry name" value="Glycosidases"/>
    <property type="match status" value="1"/>
</dbReference>
<keyword evidence="6" id="KW-0963">Cytoplasm</keyword>
<comment type="similarity">
    <text evidence="3 14">Belongs to the glycosyl hydrolase 13 family.</text>
</comment>
<evidence type="ECO:0000256" key="6">
    <source>
        <dbReference type="ARBA" id="ARBA00022490"/>
    </source>
</evidence>
<dbReference type="Gene3D" id="1.10.10.760">
    <property type="entry name" value="E-set domains of sugar-utilizing enzymes"/>
    <property type="match status" value="1"/>
</dbReference>
<protein>
    <recommendedName>
        <fullName evidence="5 13">Malto-oligosyltrehalose trehalohydrolase</fullName>
        <shortName evidence="14">MTHase</shortName>
        <ecNumber evidence="4 13">3.2.1.141</ecNumber>
    </recommendedName>
    <alternativeName>
        <fullName evidence="11 14">4-alpha-D-((1-&gt;4)-alpha-D-glucano)trehalose trehalohydrolase</fullName>
    </alternativeName>
    <alternativeName>
        <fullName evidence="10 14">Maltooligosyl trehalose trehalohydrolase</fullName>
    </alternativeName>
</protein>
<evidence type="ECO:0000256" key="10">
    <source>
        <dbReference type="ARBA" id="ARBA00032057"/>
    </source>
</evidence>
<dbReference type="EMBL" id="CP023482">
    <property type="protein sequence ID" value="ATH96728.1"/>
    <property type="molecule type" value="Genomic_DNA"/>
</dbReference>
<evidence type="ECO:0000313" key="17">
    <source>
        <dbReference type="Proteomes" id="UP000815698"/>
    </source>
</evidence>
<proteinExistence type="inferred from homology"/>
<evidence type="ECO:0000256" key="8">
    <source>
        <dbReference type="ARBA" id="ARBA00023277"/>
    </source>
</evidence>
<comment type="catalytic activity">
    <reaction evidence="12 14">
        <text>hydrolysis of (1-&gt;4)-alpha-D-glucosidic linkage in 4-alpha-D-[(1-&gt;4)-alpha-D-glucanosyl]n trehalose to yield trehalose and (1-&gt;4)-alpha-D-glucan.</text>
        <dbReference type="EC" id="3.2.1.141"/>
    </reaction>
</comment>
<keyword evidence="17" id="KW-1185">Reference proteome</keyword>
<dbReference type="PIRSF" id="PIRSF006337">
    <property type="entry name" value="Trehalose_TreZ"/>
    <property type="match status" value="1"/>
</dbReference>
<dbReference type="InterPro" id="IPR017853">
    <property type="entry name" value="GH"/>
</dbReference>
<dbReference type="CDD" id="cd02853">
    <property type="entry name" value="E_set_MTHase_like_N"/>
    <property type="match status" value="1"/>
</dbReference>
<comment type="subcellular location">
    <subcellularLocation>
        <location evidence="1">Cytoplasm</location>
    </subcellularLocation>
</comment>
<feature type="domain" description="Glycosyl hydrolase family 13 catalytic" evidence="15">
    <location>
        <begin position="108"/>
        <end position="512"/>
    </location>
</feature>
<dbReference type="InterPro" id="IPR013783">
    <property type="entry name" value="Ig-like_fold"/>
</dbReference>
<evidence type="ECO:0000313" key="16">
    <source>
        <dbReference type="EMBL" id="ATH96728.1"/>
    </source>
</evidence>
<dbReference type="Pfam" id="PF02922">
    <property type="entry name" value="CBM_48"/>
    <property type="match status" value="1"/>
</dbReference>
<evidence type="ECO:0000256" key="4">
    <source>
        <dbReference type="ARBA" id="ARBA00012268"/>
    </source>
</evidence>
<dbReference type="InterPro" id="IPR004193">
    <property type="entry name" value="Glyco_hydro_13_N"/>
</dbReference>
<name>A0ABM6PL42_9MICO</name>
<dbReference type="Pfam" id="PF00128">
    <property type="entry name" value="Alpha-amylase"/>
    <property type="match status" value="1"/>
</dbReference>
<accession>A0ABM6PL42</accession>
<dbReference type="SUPFAM" id="SSF51445">
    <property type="entry name" value="(Trans)glycosidases"/>
    <property type="match status" value="1"/>
</dbReference>
<dbReference type="SUPFAM" id="SSF81296">
    <property type="entry name" value="E set domains"/>
    <property type="match status" value="1"/>
</dbReference>
<dbReference type="Gene3D" id="2.60.40.10">
    <property type="entry name" value="Immunoglobulins"/>
    <property type="match status" value="1"/>
</dbReference>
<dbReference type="PANTHER" id="PTHR43651:SF11">
    <property type="entry name" value="MALTO-OLIGOSYLTREHALOSE TREHALOHYDROLASE"/>
    <property type="match status" value="1"/>
</dbReference>
<dbReference type="InterPro" id="IPR014756">
    <property type="entry name" value="Ig_E-set"/>
</dbReference>
<evidence type="ECO:0000256" key="1">
    <source>
        <dbReference type="ARBA" id="ARBA00004496"/>
    </source>
</evidence>
<evidence type="ECO:0000256" key="14">
    <source>
        <dbReference type="PIRNR" id="PIRNR006337"/>
    </source>
</evidence>
<dbReference type="SMART" id="SM00642">
    <property type="entry name" value="Aamy"/>
    <property type="match status" value="1"/>
</dbReference>
<dbReference type="PANTHER" id="PTHR43651">
    <property type="entry name" value="1,4-ALPHA-GLUCAN-BRANCHING ENZYME"/>
    <property type="match status" value="1"/>
</dbReference>
<evidence type="ECO:0000256" key="11">
    <source>
        <dbReference type="ARBA" id="ARBA00033284"/>
    </source>
</evidence>
<dbReference type="InterPro" id="IPR044901">
    <property type="entry name" value="Trehalose_TreZ_E-set_sf"/>
</dbReference>
<dbReference type="EC" id="3.2.1.141" evidence="4 13"/>
<evidence type="ECO:0000256" key="3">
    <source>
        <dbReference type="ARBA" id="ARBA00008061"/>
    </source>
</evidence>
<keyword evidence="9 14" id="KW-0326">Glycosidase</keyword>
<evidence type="ECO:0000256" key="12">
    <source>
        <dbReference type="ARBA" id="ARBA00034013"/>
    </source>
</evidence>
<reference evidence="16 17" key="1">
    <citation type="journal article" date="2016" name="Int. J. Syst. Evol. Microbiol.">
        <title>Dermabacter jinjuensis sp. nov., a novel species of the genus Dermabacter isolated from a clinical specimen.</title>
        <authorList>
            <person name="Park Y.K."/>
            <person name="Lee K.M."/>
            <person name="Lee W.K."/>
            <person name="Cho M.J."/>
            <person name="Lee H.S."/>
            <person name="Cho Y.G."/>
            <person name="Lee Y.C."/>
            <person name="Lee W.K."/>
            <person name="Seong W.K."/>
            <person name="Hwang K.J."/>
        </authorList>
    </citation>
    <scope>NUCLEOTIDE SEQUENCE [LARGE SCALE GENOMIC DNA]</scope>
    <source>
        <strain evidence="16 17">32T</strain>
    </source>
</reference>